<accession>A0A344PGH2</accession>
<gene>
    <name evidence="12" type="ORF">DRW48_01075</name>
</gene>
<dbReference type="PANTHER" id="PTHR47637:SF1">
    <property type="entry name" value="CHAPERONE SURA"/>
    <property type="match status" value="1"/>
</dbReference>
<keyword evidence="5" id="KW-0143">Chaperone</keyword>
<dbReference type="GO" id="GO:0003755">
    <property type="term" value="F:peptidyl-prolyl cis-trans isomerase activity"/>
    <property type="evidence" value="ECO:0007669"/>
    <property type="project" value="UniProtKB-KW"/>
</dbReference>
<evidence type="ECO:0000256" key="1">
    <source>
        <dbReference type="ARBA" id="ARBA00018370"/>
    </source>
</evidence>
<dbReference type="Pfam" id="PF00639">
    <property type="entry name" value="Rotamase"/>
    <property type="match status" value="1"/>
</dbReference>
<evidence type="ECO:0000256" key="7">
    <source>
        <dbReference type="ARBA" id="ARBA00030642"/>
    </source>
</evidence>
<dbReference type="Proteomes" id="UP000252023">
    <property type="component" value="Chromosome"/>
</dbReference>
<dbReference type="Gene3D" id="1.10.4030.10">
    <property type="entry name" value="Porin chaperone SurA, peptide-binding domain"/>
    <property type="match status" value="1"/>
</dbReference>
<evidence type="ECO:0000259" key="11">
    <source>
        <dbReference type="PROSITE" id="PS50198"/>
    </source>
</evidence>
<keyword evidence="6 9" id="KW-0413">Isomerase</keyword>
<proteinExistence type="predicted"/>
<sequence length="450" mass="47159">MRHLLLAGLAALALAAPAGPLSSVALAQDLRPVVIVNDRAVTRYELDQRLRFMQALRAPGADAASAEKSLIDERLEVEEARRMGIAVTEQQIQAAMTEFAGRANMDAGTFTAELARAGIDAQTFRDFVTAGALWREVLRARIAPSVSVSDREVAQARKRAIEEPRVSEVLISELIMPAPQGSEARVLARADELARTIGSEAAFAAAARRYSATASAPNGGRLNWTPISRLPQGLAPILLALKPGQVTQPLTIPGAVVLFYLRDTRGVQRPGAKAETVEYQRVTLPSAADAAAIQARSDTCDMMMAAARGRPVRRQTVASGAVPGDIAQVLSRLDPNETAIINRGGAVDLVMLCQRAPTLLAEADGGFDNPPIPGLPTSLTPRATAPEAAAPAGTPVAGGAAEVGIPGEADGFGPVPSAGEARDALFNRKVEASAAALLAELRANAIIRRP</sequence>
<keyword evidence="3" id="KW-0574">Periplasm</keyword>
<dbReference type="InterPro" id="IPR015391">
    <property type="entry name" value="SurA_N"/>
</dbReference>
<dbReference type="PROSITE" id="PS50198">
    <property type="entry name" value="PPIC_PPIASE_2"/>
    <property type="match status" value="1"/>
</dbReference>
<dbReference type="InterPro" id="IPR050280">
    <property type="entry name" value="OMP_Chaperone_SurA"/>
</dbReference>
<feature type="signal peptide" evidence="10">
    <location>
        <begin position="1"/>
        <end position="27"/>
    </location>
</feature>
<feature type="domain" description="PpiC" evidence="11">
    <location>
        <begin position="166"/>
        <end position="263"/>
    </location>
</feature>
<dbReference type="Pfam" id="PF09312">
    <property type="entry name" value="SurA_N"/>
    <property type="match status" value="1"/>
</dbReference>
<dbReference type="EMBL" id="CP030918">
    <property type="protein sequence ID" value="AXC48477.1"/>
    <property type="molecule type" value="Genomic_DNA"/>
</dbReference>
<protein>
    <recommendedName>
        <fullName evidence="1">Parvulin-like PPIase</fullName>
    </recommendedName>
    <alternativeName>
        <fullName evidence="7">Peptidyl-prolyl cis-trans isomerase plp</fullName>
    </alternativeName>
    <alternativeName>
        <fullName evidence="8">Rotamase plp</fullName>
    </alternativeName>
</protein>
<dbReference type="KEGG" id="pars:DRW48_01075"/>
<dbReference type="SUPFAM" id="SSF109998">
    <property type="entry name" value="Triger factor/SurA peptide-binding domain-like"/>
    <property type="match status" value="1"/>
</dbReference>
<dbReference type="PANTHER" id="PTHR47637">
    <property type="entry name" value="CHAPERONE SURA"/>
    <property type="match status" value="1"/>
</dbReference>
<dbReference type="AlphaFoldDB" id="A0A344PGH2"/>
<evidence type="ECO:0000256" key="8">
    <source>
        <dbReference type="ARBA" id="ARBA00031484"/>
    </source>
</evidence>
<evidence type="ECO:0000256" key="6">
    <source>
        <dbReference type="ARBA" id="ARBA00023235"/>
    </source>
</evidence>
<dbReference type="InterPro" id="IPR046357">
    <property type="entry name" value="PPIase_dom_sf"/>
</dbReference>
<dbReference type="RefSeq" id="WP_114074797.1">
    <property type="nucleotide sequence ID" value="NZ_CP030918.1"/>
</dbReference>
<dbReference type="InterPro" id="IPR000297">
    <property type="entry name" value="PPIase_PpiC"/>
</dbReference>
<keyword evidence="13" id="KW-1185">Reference proteome</keyword>
<reference evidence="13" key="1">
    <citation type="submission" date="2018-07" db="EMBL/GenBank/DDBJ databases">
        <title>Genome sequencing of Paracoccus sp. SC2-6.</title>
        <authorList>
            <person name="Heo J."/>
            <person name="Kim S.-J."/>
            <person name="Kwon S.-W."/>
        </authorList>
    </citation>
    <scope>NUCLEOTIDE SEQUENCE [LARGE SCALE GENOMIC DNA]</scope>
    <source>
        <strain evidence="13">SC2-6</strain>
    </source>
</reference>
<dbReference type="Gene3D" id="3.10.50.40">
    <property type="match status" value="1"/>
</dbReference>
<evidence type="ECO:0000256" key="9">
    <source>
        <dbReference type="PROSITE-ProRule" id="PRU00278"/>
    </source>
</evidence>
<dbReference type="InterPro" id="IPR027304">
    <property type="entry name" value="Trigger_fact/SurA_dom_sf"/>
</dbReference>
<evidence type="ECO:0000256" key="4">
    <source>
        <dbReference type="ARBA" id="ARBA00023110"/>
    </source>
</evidence>
<dbReference type="OrthoDB" id="9791746at2"/>
<evidence type="ECO:0000313" key="13">
    <source>
        <dbReference type="Proteomes" id="UP000252023"/>
    </source>
</evidence>
<dbReference type="SUPFAM" id="SSF54534">
    <property type="entry name" value="FKBP-like"/>
    <property type="match status" value="1"/>
</dbReference>
<evidence type="ECO:0000256" key="3">
    <source>
        <dbReference type="ARBA" id="ARBA00022764"/>
    </source>
</evidence>
<keyword evidence="2 10" id="KW-0732">Signal</keyword>
<evidence type="ECO:0000256" key="2">
    <source>
        <dbReference type="ARBA" id="ARBA00022729"/>
    </source>
</evidence>
<evidence type="ECO:0000256" key="5">
    <source>
        <dbReference type="ARBA" id="ARBA00023186"/>
    </source>
</evidence>
<organism evidence="12 13">
    <name type="scientific">Paracoccus suum</name>
    <dbReference type="NCBI Taxonomy" id="2259340"/>
    <lineage>
        <taxon>Bacteria</taxon>
        <taxon>Pseudomonadati</taxon>
        <taxon>Pseudomonadota</taxon>
        <taxon>Alphaproteobacteria</taxon>
        <taxon>Rhodobacterales</taxon>
        <taxon>Paracoccaceae</taxon>
        <taxon>Paracoccus</taxon>
    </lineage>
</organism>
<keyword evidence="4 9" id="KW-0697">Rotamase</keyword>
<feature type="chain" id="PRO_5016797928" description="Parvulin-like PPIase" evidence="10">
    <location>
        <begin position="28"/>
        <end position="450"/>
    </location>
</feature>
<evidence type="ECO:0000313" key="12">
    <source>
        <dbReference type="EMBL" id="AXC48477.1"/>
    </source>
</evidence>
<name>A0A344PGH2_9RHOB</name>
<evidence type="ECO:0000256" key="10">
    <source>
        <dbReference type="SAM" id="SignalP"/>
    </source>
</evidence>